<name>A0AAW3ZLT6_9GAMM</name>
<dbReference type="AlphaFoldDB" id="A0AAW3ZLT6"/>
<dbReference type="Pfam" id="PF03886">
    <property type="entry name" value="ABC_trans_aux"/>
    <property type="match status" value="1"/>
</dbReference>
<dbReference type="Proteomes" id="UP000613768">
    <property type="component" value="Unassembled WGS sequence"/>
</dbReference>
<keyword evidence="4" id="KW-1185">Reference proteome</keyword>
<feature type="domain" description="ABC-type transport auxiliary lipoprotein component" evidence="2">
    <location>
        <begin position="34"/>
        <end position="193"/>
    </location>
</feature>
<dbReference type="SUPFAM" id="SSF159594">
    <property type="entry name" value="XCC0632-like"/>
    <property type="match status" value="1"/>
</dbReference>
<dbReference type="RefSeq" id="WP_192028959.1">
    <property type="nucleotide sequence ID" value="NZ_JACYTR010000010.1"/>
</dbReference>
<feature type="chain" id="PRO_5043811747" evidence="1">
    <location>
        <begin position="26"/>
        <end position="206"/>
    </location>
</feature>
<proteinExistence type="predicted"/>
<evidence type="ECO:0000259" key="2">
    <source>
        <dbReference type="Pfam" id="PF03886"/>
    </source>
</evidence>
<protein>
    <submittedName>
        <fullName evidence="3">Membrane integrity-associated transporter subunit PqiC</fullName>
    </submittedName>
</protein>
<evidence type="ECO:0000313" key="3">
    <source>
        <dbReference type="EMBL" id="MBD8525614.1"/>
    </source>
</evidence>
<feature type="signal peptide" evidence="1">
    <location>
        <begin position="1"/>
        <end position="25"/>
    </location>
</feature>
<dbReference type="Gene3D" id="3.40.50.10610">
    <property type="entry name" value="ABC-type transport auxiliary lipoprotein component"/>
    <property type="match status" value="1"/>
</dbReference>
<comment type="caution">
    <text evidence="3">The sequence shown here is derived from an EMBL/GenBank/DDBJ whole genome shotgun (WGS) entry which is preliminary data.</text>
</comment>
<dbReference type="PROSITE" id="PS51257">
    <property type="entry name" value="PROKAR_LIPOPROTEIN"/>
    <property type="match status" value="1"/>
</dbReference>
<sequence>MMIKRVHRGACSLLTLALLAGCASGPGIPETVYYRLPAQPEVRTATSTLDAPLVIDAFYADGVHSDISLLYSTDPEGDRLRAYHYQLWLDPPTRMLQRRLIRTLDTAAIAPKVLETLPASTQHYRLLTRIEAFERIKRDEGWVVRASLNIRLSRSGGELPLLLRDYRREVPADGVSVRDSVRALGNAVDSIYAELIGDIEKLQQRG</sequence>
<gene>
    <name evidence="3" type="ORF">IFO71_07655</name>
</gene>
<reference evidence="3 4" key="1">
    <citation type="submission" date="2020-09" db="EMBL/GenBank/DDBJ databases">
        <title>Pseudoxanthomonas sp. CAU 1598 isolated from sand of Yaerae Beach.</title>
        <authorList>
            <person name="Kim W."/>
        </authorList>
    </citation>
    <scope>NUCLEOTIDE SEQUENCE [LARGE SCALE GENOMIC DNA]</scope>
    <source>
        <strain evidence="3 4">CAU 1598</strain>
    </source>
</reference>
<accession>A0AAW3ZLT6</accession>
<keyword evidence="1" id="KW-0732">Signal</keyword>
<dbReference type="EMBL" id="JACYTR010000010">
    <property type="protein sequence ID" value="MBD8525614.1"/>
    <property type="molecule type" value="Genomic_DNA"/>
</dbReference>
<evidence type="ECO:0000256" key="1">
    <source>
        <dbReference type="SAM" id="SignalP"/>
    </source>
</evidence>
<evidence type="ECO:0000313" key="4">
    <source>
        <dbReference type="Proteomes" id="UP000613768"/>
    </source>
</evidence>
<dbReference type="InterPro" id="IPR005586">
    <property type="entry name" value="ABC_trans_aux"/>
</dbReference>
<organism evidence="3 4">
    <name type="scientific">Pseudomarimonas arenosa</name>
    <dbReference type="NCBI Taxonomy" id="2774145"/>
    <lineage>
        <taxon>Bacteria</taxon>
        <taxon>Pseudomonadati</taxon>
        <taxon>Pseudomonadota</taxon>
        <taxon>Gammaproteobacteria</taxon>
        <taxon>Lysobacterales</taxon>
        <taxon>Lysobacteraceae</taxon>
        <taxon>Pseudomarimonas</taxon>
    </lineage>
</organism>